<proteinExistence type="inferred from homology"/>
<evidence type="ECO:0000256" key="4">
    <source>
        <dbReference type="ARBA" id="ARBA00022729"/>
    </source>
</evidence>
<evidence type="ECO:0000256" key="2">
    <source>
        <dbReference type="ARBA" id="ARBA00012202"/>
    </source>
</evidence>
<dbReference type="Pfam" id="PF00211">
    <property type="entry name" value="Guanylate_cyc"/>
    <property type="match status" value="1"/>
</dbReference>
<dbReference type="EC" id="4.6.1.2" evidence="2"/>
<dbReference type="Proteomes" id="UP000727407">
    <property type="component" value="Unassembled WGS sequence"/>
</dbReference>
<reference evidence="16" key="1">
    <citation type="submission" date="2020-07" db="EMBL/GenBank/DDBJ databases">
        <title>Clarias magur genome sequencing, assembly and annotation.</title>
        <authorList>
            <person name="Kushwaha B."/>
            <person name="Kumar R."/>
            <person name="Das P."/>
            <person name="Joshi C.G."/>
            <person name="Kumar D."/>
            <person name="Nagpure N.S."/>
            <person name="Pandey M."/>
            <person name="Agarwal S."/>
            <person name="Srivastava S."/>
            <person name="Singh M."/>
            <person name="Sahoo L."/>
            <person name="Jayasankar P."/>
            <person name="Meher P.K."/>
            <person name="Koringa P.G."/>
            <person name="Iquebal M.A."/>
            <person name="Das S.P."/>
            <person name="Bit A."/>
            <person name="Patnaik S."/>
            <person name="Patel N."/>
            <person name="Shah T.M."/>
            <person name="Hinsu A."/>
            <person name="Jena J.K."/>
        </authorList>
    </citation>
    <scope>NUCLEOTIDE SEQUENCE</scope>
    <source>
        <strain evidence="16">CIFAMagur01</strain>
        <tissue evidence="16">Testis</tissue>
    </source>
</reference>
<comment type="subcellular location">
    <subcellularLocation>
        <location evidence="1">Membrane</location>
        <topology evidence="1">Single-pass type I membrane protein</topology>
    </subcellularLocation>
</comment>
<comment type="similarity">
    <text evidence="13">Belongs to the adenylyl cyclase class-4/guanylyl cyclase family.</text>
</comment>
<dbReference type="PROSITE" id="PS00452">
    <property type="entry name" value="GUANYLATE_CYCLASE_1"/>
    <property type="match status" value="1"/>
</dbReference>
<dbReference type="CDD" id="cd07302">
    <property type="entry name" value="CHD"/>
    <property type="match status" value="1"/>
</dbReference>
<organism evidence="16 17">
    <name type="scientific">Clarias magur</name>
    <name type="common">Asian catfish</name>
    <name type="synonym">Macropteronotus magur</name>
    <dbReference type="NCBI Taxonomy" id="1594786"/>
    <lineage>
        <taxon>Eukaryota</taxon>
        <taxon>Metazoa</taxon>
        <taxon>Chordata</taxon>
        <taxon>Craniata</taxon>
        <taxon>Vertebrata</taxon>
        <taxon>Euteleostomi</taxon>
        <taxon>Actinopterygii</taxon>
        <taxon>Neopterygii</taxon>
        <taxon>Teleostei</taxon>
        <taxon>Ostariophysi</taxon>
        <taxon>Siluriformes</taxon>
        <taxon>Clariidae</taxon>
        <taxon>Clarias</taxon>
    </lineage>
</organism>
<dbReference type="FunFam" id="3.30.70.1230:FF:000004">
    <property type="entry name" value="Guanylate cyclase"/>
    <property type="match status" value="1"/>
</dbReference>
<evidence type="ECO:0000256" key="8">
    <source>
        <dbReference type="ARBA" id="ARBA00023136"/>
    </source>
</evidence>
<evidence type="ECO:0000256" key="9">
    <source>
        <dbReference type="ARBA" id="ARBA00023170"/>
    </source>
</evidence>
<accession>A0A8J4XA27</accession>
<evidence type="ECO:0000256" key="13">
    <source>
        <dbReference type="RuleBase" id="RU000405"/>
    </source>
</evidence>
<keyword evidence="10" id="KW-0325">Glycoprotein</keyword>
<evidence type="ECO:0000256" key="7">
    <source>
        <dbReference type="ARBA" id="ARBA00023134"/>
    </source>
</evidence>
<sequence>MWLQQRLKGLPGLLSSSWARRVLVVLLIFLIFYWYLSADTIFKLPKLFGEAGGVAGVCLQTDINRWTAQVERGEGVMSTPQMKVSVPFVTGNGHLLVDVDSNKLWVTSSSQPGFAPVHLTEYSPIVRWKVSGKQSEAQAKMLWYRKGSILSSRCVLLDTSQSPRDCVIIREEHIAHRSRPNVYIQRVHINNPTDKVISVEASVESPSFRGVTEKVEDKEFMLSIGKVLTEKKETVLMAVGTKRLNVHFQVPAKSEHTENIVNVIHTSEPVEPSKTDETFSSLREDVKREMVELLRAKLEDLVQEHQQTWADLFLSGIEIRKITDTHTPSSQTVNTTLYYILSSSTAPLLESTLSVEERDKLESSLNYADHCFSGHATMHAENLWPERLRTTTSLLQLVNLWTLTLQKRACKALVSAGAHGMMQAMTLSFGGLQFTENHLQFQAEPSVLHNSYSLRGLRYHRDRISLSVVADSEGRPSLHVSVKPQDEEKPVKLYACEAGCSNEPVELTSEPRGHVFPVLVTQPLTPLLYISTDLKHLQDLRHTLHVKAILAHDEHMAKQDPGLPFLFWFSVASLVALFHLFLFKLIYNEYCGPGAKPLFRSKADKIQVKILVACVISFLALLCSVAMDFSSSMDQWQITEICLTELTSCRIQATLRIISQLQMMRNSCSLRENKPAGVQEMFPMPELPEVSTISQTCTGVKMDGLGQPCGAELTEFCERIQSEFFEFVSMMWGNDSTCSNGSWIFTPAIEKILDLSGIRSVNIGLLKHSADWTELIILRYLIIFQELNYQWLFNEGGHDIQYKWLQTLDTLMVLQAISENFQSCWMENVDQELKLNNVYLYSSGSSLEGAQMFILALGSIQNCFLTRSTSALKLKSRDVSSGMSLKICLLTIACLIYPIVLLSFKQMTGWIQDYAQTLKEKTDDLKIQRQLAEDLLHQMLPKSVAKQLRKNRHVEAESYDSVTIFFSDIVGFTAISASCTPLQVVEMLNNLYMCFDTRIDSYDVYKVETIGDAYMVVSGLPERNGDKHADEIAKMSLDLVAAVRQVSIPHMPNKRLQLRAGIHTGPCVAGIVGYKMPRYCLFGDTVNTASRMESTSLPQKIHASSATYLALMKDNAYELQLRGEIEVKGKGKMNTYWLIGNKNYSVQNDSLVCHWNPNLPRKKKTPIGSNVSVAN</sequence>
<keyword evidence="6 14" id="KW-1133">Transmembrane helix</keyword>
<keyword evidence="4" id="KW-0732">Signal</keyword>
<keyword evidence="8 14" id="KW-0472">Membrane</keyword>
<evidence type="ECO:0000256" key="5">
    <source>
        <dbReference type="ARBA" id="ARBA00022741"/>
    </source>
</evidence>
<protein>
    <recommendedName>
        <fullName evidence="2">guanylate cyclase</fullName>
        <ecNumber evidence="2">4.6.1.2</ecNumber>
    </recommendedName>
</protein>
<dbReference type="PROSITE" id="PS50125">
    <property type="entry name" value="GUANYLATE_CYCLASE_2"/>
    <property type="match status" value="1"/>
</dbReference>
<feature type="non-terminal residue" evidence="16">
    <location>
        <position position="1"/>
    </location>
</feature>
<evidence type="ECO:0000313" key="16">
    <source>
        <dbReference type="EMBL" id="KAF5907274.1"/>
    </source>
</evidence>
<keyword evidence="11 13" id="KW-0456">Lyase</keyword>
<comment type="caution">
    <text evidence="16">The sequence shown here is derived from an EMBL/GenBank/DDBJ whole genome shotgun (WGS) entry which is preliminary data.</text>
</comment>
<evidence type="ECO:0000256" key="1">
    <source>
        <dbReference type="ARBA" id="ARBA00004479"/>
    </source>
</evidence>
<evidence type="ECO:0000256" key="3">
    <source>
        <dbReference type="ARBA" id="ARBA00022692"/>
    </source>
</evidence>
<dbReference type="PANTHER" id="PTHR31386:SF2">
    <property type="entry name" value="SIMILAR TO RIKEN CDNA 2510039O18"/>
    <property type="match status" value="1"/>
</dbReference>
<dbReference type="Gene3D" id="3.30.70.1230">
    <property type="entry name" value="Nucleotide cyclase"/>
    <property type="match status" value="1"/>
</dbReference>
<dbReference type="SUPFAM" id="SSF55073">
    <property type="entry name" value="Nucleotide cyclase"/>
    <property type="match status" value="1"/>
</dbReference>
<dbReference type="InterPro" id="IPR018795">
    <property type="entry name" value="K2013-like"/>
</dbReference>
<keyword evidence="17" id="KW-1185">Reference proteome</keyword>
<evidence type="ECO:0000256" key="6">
    <source>
        <dbReference type="ARBA" id="ARBA00022989"/>
    </source>
</evidence>
<evidence type="ECO:0000256" key="11">
    <source>
        <dbReference type="ARBA" id="ARBA00023239"/>
    </source>
</evidence>
<evidence type="ECO:0000313" key="17">
    <source>
        <dbReference type="Proteomes" id="UP000727407"/>
    </source>
</evidence>
<feature type="transmembrane region" description="Helical" evidence="14">
    <location>
        <begin position="18"/>
        <end position="36"/>
    </location>
</feature>
<dbReference type="PANTHER" id="PTHR31386">
    <property type="entry name" value="UNCHARACTERIZED PROTEIN KIAA2013"/>
    <property type="match status" value="1"/>
</dbReference>
<feature type="transmembrane region" description="Helical" evidence="14">
    <location>
        <begin position="565"/>
        <end position="586"/>
    </location>
</feature>
<evidence type="ECO:0000256" key="14">
    <source>
        <dbReference type="SAM" id="Phobius"/>
    </source>
</evidence>
<keyword evidence="5" id="KW-0547">Nucleotide-binding</keyword>
<dbReference type="SMART" id="SM00044">
    <property type="entry name" value="CYCc"/>
    <property type="match status" value="1"/>
</dbReference>
<feature type="transmembrane region" description="Helical" evidence="14">
    <location>
        <begin position="606"/>
        <end position="627"/>
    </location>
</feature>
<keyword evidence="12" id="KW-0141">cGMP biosynthesis</keyword>
<keyword evidence="7" id="KW-0342">GTP-binding</keyword>
<dbReference type="AlphaFoldDB" id="A0A8J4XA27"/>
<dbReference type="GO" id="GO:0005525">
    <property type="term" value="F:GTP binding"/>
    <property type="evidence" value="ECO:0007669"/>
    <property type="project" value="UniProtKB-KW"/>
</dbReference>
<dbReference type="Pfam" id="PF10222">
    <property type="entry name" value="DUF2152"/>
    <property type="match status" value="1"/>
</dbReference>
<keyword evidence="9" id="KW-0675">Receptor</keyword>
<dbReference type="OrthoDB" id="10017443at2759"/>
<dbReference type="GO" id="GO:0004383">
    <property type="term" value="F:guanylate cyclase activity"/>
    <property type="evidence" value="ECO:0007669"/>
    <property type="project" value="UniProtKB-EC"/>
</dbReference>
<dbReference type="GO" id="GO:0016020">
    <property type="term" value="C:membrane"/>
    <property type="evidence" value="ECO:0007669"/>
    <property type="project" value="UniProtKB-SubCell"/>
</dbReference>
<feature type="domain" description="Guanylate cyclase" evidence="15">
    <location>
        <begin position="963"/>
        <end position="1093"/>
    </location>
</feature>
<keyword evidence="3 14" id="KW-0812">Transmembrane</keyword>
<evidence type="ECO:0000256" key="12">
    <source>
        <dbReference type="ARBA" id="ARBA00023293"/>
    </source>
</evidence>
<evidence type="ECO:0000256" key="10">
    <source>
        <dbReference type="ARBA" id="ARBA00023180"/>
    </source>
</evidence>
<dbReference type="Gene3D" id="6.10.250.780">
    <property type="match status" value="1"/>
</dbReference>
<dbReference type="GO" id="GO:0035556">
    <property type="term" value="P:intracellular signal transduction"/>
    <property type="evidence" value="ECO:0007669"/>
    <property type="project" value="InterPro"/>
</dbReference>
<name>A0A8J4XA27_CLAMG</name>
<evidence type="ECO:0000259" key="15">
    <source>
        <dbReference type="PROSITE" id="PS50125"/>
    </source>
</evidence>
<dbReference type="InterPro" id="IPR029787">
    <property type="entry name" value="Nucleotide_cyclase"/>
</dbReference>
<gene>
    <name evidence="16" type="ORF">DAT39_002942</name>
</gene>
<dbReference type="InterPro" id="IPR018297">
    <property type="entry name" value="A/G_cyclase_CS"/>
</dbReference>
<dbReference type="InterPro" id="IPR001054">
    <property type="entry name" value="A/G_cyclase"/>
</dbReference>
<dbReference type="EMBL" id="QNUK01000023">
    <property type="protein sequence ID" value="KAF5907274.1"/>
    <property type="molecule type" value="Genomic_DNA"/>
</dbReference>